<dbReference type="OrthoDB" id="10265988at2759"/>
<evidence type="ECO:0000256" key="4">
    <source>
        <dbReference type="PROSITE-ProRule" id="PRU00221"/>
    </source>
</evidence>
<dbReference type="Proteomes" id="UP000245946">
    <property type="component" value="Unassembled WGS sequence"/>
</dbReference>
<dbReference type="GO" id="GO:0005634">
    <property type="term" value="C:nucleus"/>
    <property type="evidence" value="ECO:0007669"/>
    <property type="project" value="TreeGrafter"/>
</dbReference>
<dbReference type="GO" id="GO:0043130">
    <property type="term" value="F:ubiquitin binding"/>
    <property type="evidence" value="ECO:0007669"/>
    <property type="project" value="TreeGrafter"/>
</dbReference>
<dbReference type="EMBL" id="KZ819298">
    <property type="protein sequence ID" value="PWN96688.1"/>
    <property type="molecule type" value="Genomic_DNA"/>
</dbReference>
<evidence type="ECO:0000313" key="7">
    <source>
        <dbReference type="Proteomes" id="UP000245946"/>
    </source>
</evidence>
<dbReference type="InterPro" id="IPR001680">
    <property type="entry name" value="WD40_rpt"/>
</dbReference>
<dbReference type="SUPFAM" id="SSF50978">
    <property type="entry name" value="WD40 repeat-like"/>
    <property type="match status" value="1"/>
</dbReference>
<organism evidence="6 7">
    <name type="scientific">Tilletiopsis washingtonensis</name>
    <dbReference type="NCBI Taxonomy" id="58919"/>
    <lineage>
        <taxon>Eukaryota</taxon>
        <taxon>Fungi</taxon>
        <taxon>Dikarya</taxon>
        <taxon>Basidiomycota</taxon>
        <taxon>Ustilaginomycotina</taxon>
        <taxon>Exobasidiomycetes</taxon>
        <taxon>Entylomatales</taxon>
        <taxon>Entylomatales incertae sedis</taxon>
        <taxon>Tilletiopsis</taxon>
    </lineage>
</organism>
<dbReference type="PROSITE" id="PS51394">
    <property type="entry name" value="PFU"/>
    <property type="match status" value="1"/>
</dbReference>
<keyword evidence="7" id="KW-1185">Reference proteome</keyword>
<dbReference type="InterPro" id="IPR038122">
    <property type="entry name" value="PFU_sf"/>
</dbReference>
<dbReference type="Gene3D" id="3.10.20.870">
    <property type="entry name" value="PFU (PLAA family ubiquitin binding), C-terminal domain"/>
    <property type="match status" value="1"/>
</dbReference>
<feature type="domain" description="PFU" evidence="5">
    <location>
        <begin position="396"/>
        <end position="490"/>
    </location>
</feature>
<name>A0A316Z6U6_9BASI</name>
<dbReference type="RefSeq" id="XP_025596967.1">
    <property type="nucleotide sequence ID" value="XM_025744282.1"/>
</dbReference>
<dbReference type="GeneID" id="37271826"/>
<dbReference type="Pfam" id="PF00400">
    <property type="entry name" value="WD40"/>
    <property type="match status" value="1"/>
</dbReference>
<evidence type="ECO:0000259" key="5">
    <source>
        <dbReference type="PROSITE" id="PS51394"/>
    </source>
</evidence>
<keyword evidence="1" id="KW-0963">Cytoplasm</keyword>
<dbReference type="STRING" id="58919.A0A316Z6U6"/>
<proteinExistence type="predicted"/>
<gene>
    <name evidence="6" type="ORF">FA09DRAFT_340047</name>
</gene>
<reference evidence="6 7" key="1">
    <citation type="journal article" date="2018" name="Mol. Biol. Evol.">
        <title>Broad Genomic Sampling Reveals a Smut Pathogenic Ancestry of the Fungal Clade Ustilaginomycotina.</title>
        <authorList>
            <person name="Kijpornyongpan T."/>
            <person name="Mondo S.J."/>
            <person name="Barry K."/>
            <person name="Sandor L."/>
            <person name="Lee J."/>
            <person name="Lipzen A."/>
            <person name="Pangilinan J."/>
            <person name="LaButti K."/>
            <person name="Hainaut M."/>
            <person name="Henrissat B."/>
            <person name="Grigoriev I.V."/>
            <person name="Spatafora J.W."/>
            <person name="Aime M.C."/>
        </authorList>
    </citation>
    <scope>NUCLEOTIDE SEQUENCE [LARGE SCALE GENOMIC DNA]</scope>
    <source>
        <strain evidence="6 7">MCA 4186</strain>
    </source>
</reference>
<dbReference type="GO" id="GO:0005737">
    <property type="term" value="C:cytoplasm"/>
    <property type="evidence" value="ECO:0007669"/>
    <property type="project" value="TreeGrafter"/>
</dbReference>
<dbReference type="InterPro" id="IPR036322">
    <property type="entry name" value="WD40_repeat_dom_sf"/>
</dbReference>
<feature type="repeat" description="WD" evidence="4">
    <location>
        <begin position="143"/>
        <end position="186"/>
    </location>
</feature>
<dbReference type="SMART" id="SM00320">
    <property type="entry name" value="WD40"/>
    <property type="match status" value="6"/>
</dbReference>
<dbReference type="AlphaFoldDB" id="A0A316Z6U6"/>
<dbReference type="GO" id="GO:0010992">
    <property type="term" value="P:ubiquitin recycling"/>
    <property type="evidence" value="ECO:0007669"/>
    <property type="project" value="TreeGrafter"/>
</dbReference>
<evidence type="ECO:0000256" key="1">
    <source>
        <dbReference type="ARBA" id="ARBA00022490"/>
    </source>
</evidence>
<dbReference type="PANTHER" id="PTHR19849:SF0">
    <property type="entry name" value="PHOSPHOLIPASE A-2-ACTIVATING PROTEIN"/>
    <property type="match status" value="1"/>
</dbReference>
<dbReference type="Pfam" id="PF09070">
    <property type="entry name" value="PFU"/>
    <property type="match status" value="1"/>
</dbReference>
<accession>A0A316Z6U6</accession>
<dbReference type="Gene3D" id="2.130.10.10">
    <property type="entry name" value="YVTN repeat-like/Quinoprotein amine dehydrogenase"/>
    <property type="match status" value="1"/>
</dbReference>
<keyword evidence="2 4" id="KW-0853">WD repeat</keyword>
<evidence type="ECO:0000313" key="6">
    <source>
        <dbReference type="EMBL" id="PWN96688.1"/>
    </source>
</evidence>
<protein>
    <submittedName>
        <fullName evidence="6">WD40 repeat-like protein</fullName>
    </submittedName>
</protein>
<dbReference type="InterPro" id="IPR015943">
    <property type="entry name" value="WD40/YVTN_repeat-like_dom_sf"/>
</dbReference>
<keyword evidence="3" id="KW-0677">Repeat</keyword>
<dbReference type="PROSITE" id="PS50082">
    <property type="entry name" value="WD_REPEATS_2"/>
    <property type="match status" value="1"/>
</dbReference>
<evidence type="ECO:0000256" key="3">
    <source>
        <dbReference type="ARBA" id="ARBA00022737"/>
    </source>
</evidence>
<dbReference type="InterPro" id="IPR015155">
    <property type="entry name" value="PFU"/>
</dbReference>
<dbReference type="PANTHER" id="PTHR19849">
    <property type="entry name" value="PHOSPHOLIPASE A-2-ACTIVATING PROTEIN"/>
    <property type="match status" value="1"/>
</dbReference>
<evidence type="ECO:0000256" key="2">
    <source>
        <dbReference type="ARBA" id="ARBA00022574"/>
    </source>
</evidence>
<dbReference type="GO" id="GO:0043161">
    <property type="term" value="P:proteasome-mediated ubiquitin-dependent protein catabolic process"/>
    <property type="evidence" value="ECO:0007669"/>
    <property type="project" value="TreeGrafter"/>
</dbReference>
<sequence length="490" mass="52018">MGDNEPVAGEREAAAGPSSPWRLAHVLAQHTSDVKALHACVLEPGIIDGADMPIEALFSASRDGTARAWVRQLSCGADGEQRRGPWGEHGAWADPQGRYLNAVHFVGGSRPQLLTAGLSGEVLVFPFPAAAQSGAPVSKGLRLSGHEANVTALHSFVDGTRHLLVSSSWDGSARTWSRADDEETWTSLDTMWHDCAVWDASVCGVHEGEPRVLTSGADRFVRLFHGSSLVRVWAGHDDVVRALVPLNEPRVLDGAMPEFYAAESLFLTTSNDGSARVWSLDERRSPPGVPTSGGEALRVLSTPREPFVYAAAAQGSLAATAGEEGAVRLWSWESAALQDTIAQPSISIWAVALLPCGDLAAASNTGRICMYTTGHAEDGEVDEAERRAHDEACAEVVKRTQRSGGPTAEVIAASGDAAPQNERQLLDGVPYDAVLCIDVSDDAPPLQLGLNAADDAHEAALAFVAKHSLPDSYVAQIEDFIQLVAPRVAR</sequence>